<organism evidence="1 2">
    <name type="scientific">Bimuria novae-zelandiae CBS 107.79</name>
    <dbReference type="NCBI Taxonomy" id="1447943"/>
    <lineage>
        <taxon>Eukaryota</taxon>
        <taxon>Fungi</taxon>
        <taxon>Dikarya</taxon>
        <taxon>Ascomycota</taxon>
        <taxon>Pezizomycotina</taxon>
        <taxon>Dothideomycetes</taxon>
        <taxon>Pleosporomycetidae</taxon>
        <taxon>Pleosporales</taxon>
        <taxon>Massarineae</taxon>
        <taxon>Didymosphaeriaceae</taxon>
        <taxon>Bimuria</taxon>
    </lineage>
</organism>
<dbReference type="EMBL" id="ML976709">
    <property type="protein sequence ID" value="KAF1969440.1"/>
    <property type="molecule type" value="Genomic_DNA"/>
</dbReference>
<dbReference type="AlphaFoldDB" id="A0A6A5UYD2"/>
<evidence type="ECO:0000313" key="1">
    <source>
        <dbReference type="EMBL" id="KAF1969440.1"/>
    </source>
</evidence>
<sequence length="113" mass="13192">MRIVPLLPLNRLDITSLYHYTLALAIRIVQIYMHACTLTRDVHNWPQPECARWSRNSLSPMPIAQYKRPACRFLRKLTRCATLQLPSVTLVYLVYSNPIQTDILPCAWRTHTT</sequence>
<dbReference type="Proteomes" id="UP000800036">
    <property type="component" value="Unassembled WGS sequence"/>
</dbReference>
<evidence type="ECO:0000313" key="2">
    <source>
        <dbReference type="Proteomes" id="UP000800036"/>
    </source>
</evidence>
<gene>
    <name evidence="1" type="ORF">BU23DRAFT_239135</name>
</gene>
<proteinExistence type="predicted"/>
<protein>
    <submittedName>
        <fullName evidence="1">Uncharacterized protein</fullName>
    </submittedName>
</protein>
<name>A0A6A5UYD2_9PLEO</name>
<reference evidence="1" key="1">
    <citation type="journal article" date="2020" name="Stud. Mycol.">
        <title>101 Dothideomycetes genomes: a test case for predicting lifestyles and emergence of pathogens.</title>
        <authorList>
            <person name="Haridas S."/>
            <person name="Albert R."/>
            <person name="Binder M."/>
            <person name="Bloem J."/>
            <person name="Labutti K."/>
            <person name="Salamov A."/>
            <person name="Andreopoulos B."/>
            <person name="Baker S."/>
            <person name="Barry K."/>
            <person name="Bills G."/>
            <person name="Bluhm B."/>
            <person name="Cannon C."/>
            <person name="Castanera R."/>
            <person name="Culley D."/>
            <person name="Daum C."/>
            <person name="Ezra D."/>
            <person name="Gonzalez J."/>
            <person name="Henrissat B."/>
            <person name="Kuo A."/>
            <person name="Liang C."/>
            <person name="Lipzen A."/>
            <person name="Lutzoni F."/>
            <person name="Magnuson J."/>
            <person name="Mondo S."/>
            <person name="Nolan M."/>
            <person name="Ohm R."/>
            <person name="Pangilinan J."/>
            <person name="Park H.-J."/>
            <person name="Ramirez L."/>
            <person name="Alfaro M."/>
            <person name="Sun H."/>
            <person name="Tritt A."/>
            <person name="Yoshinaga Y."/>
            <person name="Zwiers L.-H."/>
            <person name="Turgeon B."/>
            <person name="Goodwin S."/>
            <person name="Spatafora J."/>
            <person name="Crous P."/>
            <person name="Grigoriev I."/>
        </authorList>
    </citation>
    <scope>NUCLEOTIDE SEQUENCE</scope>
    <source>
        <strain evidence="1">CBS 107.79</strain>
    </source>
</reference>
<keyword evidence="2" id="KW-1185">Reference proteome</keyword>
<accession>A0A6A5UYD2</accession>